<proteinExistence type="predicted"/>
<comment type="caution">
    <text evidence="1">The sequence shown here is derived from an EMBL/GenBank/DDBJ whole genome shotgun (WGS) entry which is preliminary data.</text>
</comment>
<name>A0A444JIA9_9GAMM</name>
<dbReference type="RefSeq" id="WP_128786587.1">
    <property type="nucleotide sequence ID" value="NZ_RJLM01000026.1"/>
</dbReference>
<dbReference type="OrthoDB" id="8368662at2"/>
<accession>A0A444JIA9</accession>
<dbReference type="Proteomes" id="UP000287563">
    <property type="component" value="Unassembled WGS sequence"/>
</dbReference>
<protein>
    <submittedName>
        <fullName evidence="1">Uncharacterized protein</fullName>
    </submittedName>
</protein>
<evidence type="ECO:0000313" key="1">
    <source>
        <dbReference type="EMBL" id="RWX52809.1"/>
    </source>
</evidence>
<dbReference type="AlphaFoldDB" id="A0A444JIA9"/>
<sequence>MKILTNNGGNRSVPTQQLKQQGRVTLAISHNGFEFDYLQDKWVLSRNITINLDYLTQFKEAVAEDVRETLVYFAENSSAHHTSNLSKQLKLYLEVSKGDDFSELGFLALKGALPKKDEYKLSVVRGFIRQMRYLGLNGNTDDAVYKLTDQWRLSGNEKGVAVLSLDPETGPFSSTEFEAIGLNAAHKYAEGALSTERYATLSLFKATGRRNEQIASLKVKDFSFTSKFTGNPTYVVNIPRVTEVA</sequence>
<keyword evidence="2" id="KW-1185">Reference proteome</keyword>
<dbReference type="EMBL" id="RJLM01000026">
    <property type="protein sequence ID" value="RWX52809.1"/>
    <property type="molecule type" value="Genomic_DNA"/>
</dbReference>
<reference evidence="1 2" key="1">
    <citation type="submission" date="2018-11" db="EMBL/GenBank/DDBJ databases">
        <title>Photobacterium sp. BEI247 sp. nov., a marine bacterium isolated from Yongle Blue Hole in the South China Sea.</title>
        <authorList>
            <person name="Wang X."/>
        </authorList>
    </citation>
    <scope>NUCLEOTIDE SEQUENCE [LARGE SCALE GENOMIC DNA]</scope>
    <source>
        <strain evidence="2">BEI247</strain>
    </source>
</reference>
<gene>
    <name evidence="1" type="ORF">EDI28_25215</name>
</gene>
<organism evidence="1 2">
    <name type="scientific">Photobacterium chitinilyticum</name>
    <dbReference type="NCBI Taxonomy" id="2485123"/>
    <lineage>
        <taxon>Bacteria</taxon>
        <taxon>Pseudomonadati</taxon>
        <taxon>Pseudomonadota</taxon>
        <taxon>Gammaproteobacteria</taxon>
        <taxon>Vibrionales</taxon>
        <taxon>Vibrionaceae</taxon>
        <taxon>Photobacterium</taxon>
    </lineage>
</organism>
<evidence type="ECO:0000313" key="2">
    <source>
        <dbReference type="Proteomes" id="UP000287563"/>
    </source>
</evidence>